<proteinExistence type="predicted"/>
<dbReference type="GO" id="GO:0004792">
    <property type="term" value="F:thiosulfate-cyanide sulfurtransferase activity"/>
    <property type="evidence" value="ECO:0007669"/>
    <property type="project" value="TreeGrafter"/>
</dbReference>
<dbReference type="InterPro" id="IPR036873">
    <property type="entry name" value="Rhodanese-like_dom_sf"/>
</dbReference>
<dbReference type="AlphaFoldDB" id="M2XSC8"/>
<evidence type="ECO:0000313" key="4">
    <source>
        <dbReference type="EMBL" id="EME26314.1"/>
    </source>
</evidence>
<dbReference type="eggNOG" id="KOG1529">
    <property type="taxonomic scope" value="Eukaryota"/>
</dbReference>
<dbReference type="FunFam" id="3.40.250.10:FF:000001">
    <property type="entry name" value="Sulfurtransferase"/>
    <property type="match status" value="1"/>
</dbReference>
<sequence length="288" mass="32640">MSASHTCFVSSEWLFQNLDKVQVVDASWRFSPDGRHSSFYEEFLQERTPKSRYFDIEEAVTKDSRVPHLLPSPQQFASYVGTRLGISDKDTIVIYSRPHLVGAARVWWMFRVFGMPKDQCFILKGGLEEWKKHGYPLASGPIEEKESIHSKTFVPKFQSQLVADRLQVKDSLKSGTAIILDARSAGRFYGTEPEPRQGVPSGHIEKAMSLPFVQLLTKDGQELLPKEDLMKVFENHGIDIKTNQKIICMCGSGVTATVVHLALDQLNVFTSCVYDGSWMDWTMKGEKE</sequence>
<reference evidence="5" key="1">
    <citation type="journal article" date="2013" name="Science">
        <title>Gene transfer from bacteria and archaea facilitated evolution of an extremophilic eukaryote.</title>
        <authorList>
            <person name="Schonknecht G."/>
            <person name="Chen W.H."/>
            <person name="Ternes C.M."/>
            <person name="Barbier G.G."/>
            <person name="Shrestha R.P."/>
            <person name="Stanke M."/>
            <person name="Brautigam A."/>
            <person name="Baker B.J."/>
            <person name="Banfield J.F."/>
            <person name="Garavito R.M."/>
            <person name="Carr K."/>
            <person name="Wilkerson C."/>
            <person name="Rensing S.A."/>
            <person name="Gagneul D."/>
            <person name="Dickenson N.E."/>
            <person name="Oesterhelt C."/>
            <person name="Lercher M.J."/>
            <person name="Weber A.P."/>
        </authorList>
    </citation>
    <scope>NUCLEOTIDE SEQUENCE [LARGE SCALE GENOMIC DNA]</scope>
    <source>
        <strain evidence="5">074W</strain>
    </source>
</reference>
<dbReference type="InterPro" id="IPR045078">
    <property type="entry name" value="TST/MPST-like"/>
</dbReference>
<dbReference type="GO" id="GO:0005739">
    <property type="term" value="C:mitochondrion"/>
    <property type="evidence" value="ECO:0007669"/>
    <property type="project" value="TreeGrafter"/>
</dbReference>
<dbReference type="Gramene" id="EME26314">
    <property type="protein sequence ID" value="EME26314"/>
    <property type="gene ID" value="Gasu_60440"/>
</dbReference>
<dbReference type="RefSeq" id="XP_005702834.1">
    <property type="nucleotide sequence ID" value="XM_005702777.1"/>
</dbReference>
<keyword evidence="4" id="KW-0670">Pyruvate</keyword>
<dbReference type="SMART" id="SM00450">
    <property type="entry name" value="RHOD"/>
    <property type="match status" value="2"/>
</dbReference>
<accession>M2XSC8</accession>
<gene>
    <name evidence="4" type="ORF">Gasu_60440</name>
</gene>
<organism evidence="4 5">
    <name type="scientific">Galdieria sulphuraria</name>
    <name type="common">Red alga</name>
    <dbReference type="NCBI Taxonomy" id="130081"/>
    <lineage>
        <taxon>Eukaryota</taxon>
        <taxon>Rhodophyta</taxon>
        <taxon>Bangiophyceae</taxon>
        <taxon>Galdieriales</taxon>
        <taxon>Galdieriaceae</taxon>
        <taxon>Galdieria</taxon>
    </lineage>
</organism>
<dbReference type="CDD" id="cd01449">
    <property type="entry name" value="TST_Repeat_2"/>
    <property type="match status" value="1"/>
</dbReference>
<dbReference type="GeneID" id="17085294"/>
<dbReference type="Proteomes" id="UP000030680">
    <property type="component" value="Unassembled WGS sequence"/>
</dbReference>
<keyword evidence="2" id="KW-0677">Repeat</keyword>
<dbReference type="EC" id="2.8.1.2" evidence="4"/>
<dbReference type="Gene3D" id="3.40.250.10">
    <property type="entry name" value="Rhodanese-like domain"/>
    <property type="match status" value="2"/>
</dbReference>
<evidence type="ECO:0000256" key="1">
    <source>
        <dbReference type="ARBA" id="ARBA00022679"/>
    </source>
</evidence>
<keyword evidence="1 4" id="KW-0808">Transferase</keyword>
<dbReference type="GO" id="GO:0016784">
    <property type="term" value="F:3-mercaptopyruvate sulfurtransferase activity"/>
    <property type="evidence" value="ECO:0007669"/>
    <property type="project" value="UniProtKB-EC"/>
</dbReference>
<dbReference type="OrthoDB" id="270167at2759"/>
<feature type="domain" description="Rhodanese" evidence="3">
    <location>
        <begin position="173"/>
        <end position="286"/>
    </location>
</feature>
<dbReference type="OMA" id="LLDVRWQ"/>
<dbReference type="KEGG" id="gsl:Gasu_60440"/>
<dbReference type="PANTHER" id="PTHR11364:SF27">
    <property type="entry name" value="SULFURTRANSFERASE"/>
    <property type="match status" value="1"/>
</dbReference>
<evidence type="ECO:0000313" key="5">
    <source>
        <dbReference type="Proteomes" id="UP000030680"/>
    </source>
</evidence>
<dbReference type="EMBL" id="KB454553">
    <property type="protein sequence ID" value="EME26314.1"/>
    <property type="molecule type" value="Genomic_DNA"/>
</dbReference>
<dbReference type="InterPro" id="IPR001763">
    <property type="entry name" value="Rhodanese-like_dom"/>
</dbReference>
<dbReference type="Pfam" id="PF00581">
    <property type="entry name" value="Rhodanese"/>
    <property type="match status" value="2"/>
</dbReference>
<evidence type="ECO:0000256" key="2">
    <source>
        <dbReference type="ARBA" id="ARBA00022737"/>
    </source>
</evidence>
<dbReference type="CDD" id="cd01448">
    <property type="entry name" value="TST_Repeat_1"/>
    <property type="match status" value="1"/>
</dbReference>
<feature type="domain" description="Rhodanese" evidence="3">
    <location>
        <begin position="17"/>
        <end position="139"/>
    </location>
</feature>
<dbReference type="PROSITE" id="PS50206">
    <property type="entry name" value="RHODANESE_3"/>
    <property type="match status" value="2"/>
</dbReference>
<dbReference type="SUPFAM" id="SSF52821">
    <property type="entry name" value="Rhodanese/Cell cycle control phosphatase"/>
    <property type="match status" value="2"/>
</dbReference>
<name>M2XSC8_GALSU</name>
<evidence type="ECO:0000259" key="3">
    <source>
        <dbReference type="PROSITE" id="PS50206"/>
    </source>
</evidence>
<dbReference type="PANTHER" id="PTHR11364">
    <property type="entry name" value="THIOSULFATE SULFERTANSFERASE"/>
    <property type="match status" value="1"/>
</dbReference>
<protein>
    <submittedName>
        <fullName evidence="4">3-mercaptopyruvate sulfurtransferase</fullName>
        <ecNumber evidence="4">2.8.1.2</ecNumber>
    </submittedName>
</protein>
<keyword evidence="5" id="KW-1185">Reference proteome</keyword>
<dbReference type="STRING" id="130081.M2XSC8"/>